<dbReference type="Gene3D" id="3.60.20.30">
    <property type="entry name" value="(Glycosyl)asparaginase"/>
    <property type="match status" value="1"/>
</dbReference>
<name>A0A0R3PU56_ANGCS</name>
<dbReference type="PANTHER" id="PTHR10188">
    <property type="entry name" value="L-ASPARAGINASE"/>
    <property type="match status" value="1"/>
</dbReference>
<evidence type="ECO:0000313" key="4">
    <source>
        <dbReference type="EMBL" id="VDM60977.1"/>
    </source>
</evidence>
<dbReference type="Pfam" id="PF01112">
    <property type="entry name" value="Asparaginase_2"/>
    <property type="match status" value="1"/>
</dbReference>
<gene>
    <name evidence="4" type="ORF">ACOC_LOCUS9392</name>
</gene>
<dbReference type="InterPro" id="IPR029055">
    <property type="entry name" value="Ntn_hydrolases_N"/>
</dbReference>
<dbReference type="AlphaFoldDB" id="A0A0R3PU56"/>
<dbReference type="WBParaSite" id="ACOC_0000939101-mRNA-1">
    <property type="protein sequence ID" value="ACOC_0000939101-mRNA-1"/>
    <property type="gene ID" value="ACOC_0000939101"/>
</dbReference>
<protein>
    <submittedName>
        <fullName evidence="6">N(4)-(Beta-N-acetylglucosaminyl)-L-asparaginase</fullName>
    </submittedName>
</protein>
<dbReference type="OMA" id="MERTTHT"/>
<comment type="similarity">
    <text evidence="1">Belongs to the Ntn-hydrolase family.</text>
</comment>
<reference evidence="6" key="1">
    <citation type="submission" date="2017-02" db="UniProtKB">
        <authorList>
            <consortium name="WormBaseParasite"/>
        </authorList>
    </citation>
    <scope>IDENTIFICATION</scope>
</reference>
<dbReference type="SUPFAM" id="SSF56235">
    <property type="entry name" value="N-terminal nucleophile aminohydrolases (Ntn hydrolases)"/>
    <property type="match status" value="1"/>
</dbReference>
<evidence type="ECO:0000313" key="5">
    <source>
        <dbReference type="Proteomes" id="UP000267027"/>
    </source>
</evidence>
<dbReference type="Proteomes" id="UP000267027">
    <property type="component" value="Unassembled WGS sequence"/>
</dbReference>
<evidence type="ECO:0000256" key="3">
    <source>
        <dbReference type="PIRSR" id="PIRSR600246-3"/>
    </source>
</evidence>
<feature type="active site" description="Nucleophile" evidence="2">
    <location>
        <position position="76"/>
    </location>
</feature>
<dbReference type="GO" id="GO:0005764">
    <property type="term" value="C:lysosome"/>
    <property type="evidence" value="ECO:0007669"/>
    <property type="project" value="TreeGrafter"/>
</dbReference>
<evidence type="ECO:0000313" key="6">
    <source>
        <dbReference type="WBParaSite" id="ACOC_0000939101-mRNA-1"/>
    </source>
</evidence>
<dbReference type="EMBL" id="UYYA01004291">
    <property type="protein sequence ID" value="VDM60977.1"/>
    <property type="molecule type" value="Genomic_DNA"/>
</dbReference>
<feature type="site" description="Cleavage; by autolysis" evidence="3">
    <location>
        <begin position="75"/>
        <end position="76"/>
    </location>
</feature>
<reference evidence="4 5" key="2">
    <citation type="submission" date="2018-11" db="EMBL/GenBank/DDBJ databases">
        <authorList>
            <consortium name="Pathogen Informatics"/>
        </authorList>
    </citation>
    <scope>NUCLEOTIDE SEQUENCE [LARGE SCALE GENOMIC DNA]</scope>
    <source>
        <strain evidence="4 5">Costa Rica</strain>
    </source>
</reference>
<organism evidence="6">
    <name type="scientific">Angiostrongylus costaricensis</name>
    <name type="common">Nematode worm</name>
    <dbReference type="NCBI Taxonomy" id="334426"/>
    <lineage>
        <taxon>Eukaryota</taxon>
        <taxon>Metazoa</taxon>
        <taxon>Ecdysozoa</taxon>
        <taxon>Nematoda</taxon>
        <taxon>Chromadorea</taxon>
        <taxon>Rhabditida</taxon>
        <taxon>Rhabditina</taxon>
        <taxon>Rhabditomorpha</taxon>
        <taxon>Strongyloidea</taxon>
        <taxon>Metastrongylidae</taxon>
        <taxon>Angiostrongylus</taxon>
    </lineage>
</organism>
<evidence type="ECO:0000256" key="2">
    <source>
        <dbReference type="PIRSR" id="PIRSR600246-1"/>
    </source>
</evidence>
<accession>A0A0R3PU56</accession>
<sequence length="221" mass="24086">MGFKEENLSTTFSHNMFLEWRNNSCQPNFWRNVVPDPTKTCGPYHPKNHSHSSSNSYVTSIDSNGWVHRYRFHHDTIGMVVVDSAGSICAGTSSNGARFKLNSPIPGAGAYAVDGVGGAAATGDGDVMIRFMPSFFVVEQMRLGTKPYKATHKAIKRILDYYPKFQGAVVGVNSNGTYGAACANMENFMFSIGEASKTRTESVACITSSSRSGRQKKSKTT</sequence>
<keyword evidence="5" id="KW-1185">Reference proteome</keyword>
<dbReference type="PANTHER" id="PTHR10188:SF6">
    <property type="entry name" value="N(4)-(BETA-N-ACETYLGLUCOSAMINYL)-L-ASPARAGINASE"/>
    <property type="match status" value="1"/>
</dbReference>
<proteinExistence type="inferred from homology"/>
<dbReference type="GO" id="GO:0003948">
    <property type="term" value="F:N4-(beta-N-acetylglucosaminyl)-L-asparaginase activity"/>
    <property type="evidence" value="ECO:0007669"/>
    <property type="project" value="TreeGrafter"/>
</dbReference>
<dbReference type="OrthoDB" id="188713at2759"/>
<dbReference type="STRING" id="334426.A0A0R3PU56"/>
<evidence type="ECO:0000256" key="1">
    <source>
        <dbReference type="ARBA" id="ARBA00010872"/>
    </source>
</evidence>
<dbReference type="InterPro" id="IPR000246">
    <property type="entry name" value="Peptidase_T2"/>
</dbReference>